<dbReference type="RefSeq" id="WP_238303328.1">
    <property type="nucleotide sequence ID" value="NZ_BPQM01000059.1"/>
</dbReference>
<proteinExistence type="predicted"/>
<name>A0AA37HR03_9HYPH</name>
<keyword evidence="2" id="KW-0732">Signal</keyword>
<evidence type="ECO:0000313" key="4">
    <source>
        <dbReference type="Proteomes" id="UP001055108"/>
    </source>
</evidence>
<dbReference type="AlphaFoldDB" id="A0AA37HR03"/>
<evidence type="ECO:0000256" key="1">
    <source>
        <dbReference type="SAM" id="MobiDB-lite"/>
    </source>
</evidence>
<dbReference type="EMBL" id="BPQM01000059">
    <property type="protein sequence ID" value="GJD79348.1"/>
    <property type="molecule type" value="Genomic_DNA"/>
</dbReference>
<feature type="signal peptide" evidence="2">
    <location>
        <begin position="1"/>
        <end position="25"/>
    </location>
</feature>
<reference evidence="3" key="2">
    <citation type="submission" date="2021-08" db="EMBL/GenBank/DDBJ databases">
        <authorList>
            <person name="Tani A."/>
            <person name="Ola A."/>
            <person name="Ogura Y."/>
            <person name="Katsura K."/>
            <person name="Hayashi T."/>
        </authorList>
    </citation>
    <scope>NUCLEOTIDE SEQUENCE</scope>
    <source>
        <strain evidence="3">NBRC 103626</strain>
    </source>
</reference>
<organism evidence="3 4">
    <name type="scientific">Methylobacterium gregans</name>
    <dbReference type="NCBI Taxonomy" id="374424"/>
    <lineage>
        <taxon>Bacteria</taxon>
        <taxon>Pseudomonadati</taxon>
        <taxon>Pseudomonadota</taxon>
        <taxon>Alphaproteobacteria</taxon>
        <taxon>Hyphomicrobiales</taxon>
        <taxon>Methylobacteriaceae</taxon>
        <taxon>Methylobacterium</taxon>
    </lineage>
</organism>
<sequence>MSPLPRLFLAALVAAALAACSQAPAAPGPELSPPPPRVDAKTQLEYGGPPPRGPRY</sequence>
<evidence type="ECO:0000313" key="3">
    <source>
        <dbReference type="EMBL" id="GJD79348.1"/>
    </source>
</evidence>
<feature type="compositionally biased region" description="Pro residues" evidence="1">
    <location>
        <begin position="26"/>
        <end position="37"/>
    </location>
</feature>
<protein>
    <recommendedName>
        <fullName evidence="5">Lipoprotein</fullName>
    </recommendedName>
</protein>
<gene>
    <name evidence="3" type="ORF">NBEOAGPD_2573</name>
</gene>
<evidence type="ECO:0000256" key="2">
    <source>
        <dbReference type="SAM" id="SignalP"/>
    </source>
</evidence>
<feature type="region of interest" description="Disordered" evidence="1">
    <location>
        <begin position="23"/>
        <end position="56"/>
    </location>
</feature>
<dbReference type="Proteomes" id="UP001055108">
    <property type="component" value="Unassembled WGS sequence"/>
</dbReference>
<keyword evidence="4" id="KW-1185">Reference proteome</keyword>
<comment type="caution">
    <text evidence="3">The sequence shown here is derived from an EMBL/GenBank/DDBJ whole genome shotgun (WGS) entry which is preliminary data.</text>
</comment>
<evidence type="ECO:0008006" key="5">
    <source>
        <dbReference type="Google" id="ProtNLM"/>
    </source>
</evidence>
<dbReference type="PROSITE" id="PS51257">
    <property type="entry name" value="PROKAR_LIPOPROTEIN"/>
    <property type="match status" value="1"/>
</dbReference>
<accession>A0AA37HR03</accession>
<feature type="chain" id="PRO_5041281613" description="Lipoprotein" evidence="2">
    <location>
        <begin position="26"/>
        <end position="56"/>
    </location>
</feature>
<reference evidence="3" key="1">
    <citation type="journal article" date="2016" name="Front. Microbiol.">
        <title>Genome Sequence of the Piezophilic, Mesophilic Sulfate-Reducing Bacterium Desulfovibrio indicus J2T.</title>
        <authorList>
            <person name="Cao J."/>
            <person name="Maignien L."/>
            <person name="Shao Z."/>
            <person name="Alain K."/>
            <person name="Jebbar M."/>
        </authorList>
    </citation>
    <scope>NUCLEOTIDE SEQUENCE</scope>
    <source>
        <strain evidence="3">NBRC 103626</strain>
    </source>
</reference>